<accession>A0A9X4BH53</accession>
<keyword evidence="2" id="KW-1185">Reference proteome</keyword>
<proteinExistence type="predicted"/>
<gene>
    <name evidence="1" type="ORF">OD750_007480</name>
</gene>
<dbReference type="RefSeq" id="WP_263543878.1">
    <property type="nucleotide sequence ID" value="NZ_JAOVZO020000008.1"/>
</dbReference>
<name>A0A9X4BH53_9GAMM</name>
<comment type="caution">
    <text evidence="1">The sequence shown here is derived from an EMBL/GenBank/DDBJ whole genome shotgun (WGS) entry which is preliminary data.</text>
</comment>
<organism evidence="1 2">
    <name type="scientific">Tahibacter soli</name>
    <dbReference type="NCBI Taxonomy" id="2983605"/>
    <lineage>
        <taxon>Bacteria</taxon>
        <taxon>Pseudomonadati</taxon>
        <taxon>Pseudomonadota</taxon>
        <taxon>Gammaproteobacteria</taxon>
        <taxon>Lysobacterales</taxon>
        <taxon>Rhodanobacteraceae</taxon>
        <taxon>Tahibacter</taxon>
    </lineage>
</organism>
<dbReference type="AlphaFoldDB" id="A0A9X4BH53"/>
<sequence>MHALQDIFVGKWSYRSYRNDPDLAKEPNKLLFGKGTIEIVEAPPALLAGTIGGPGWQLALKGSRSYGNPMEIRFEGRGDVGGAPWIYSYVGWLVPAWPNGIDQRPAMVGSIVRVIPHPSTDEHGNPITAPAGVTASWIAVRQ</sequence>
<dbReference type="Proteomes" id="UP001139971">
    <property type="component" value="Unassembled WGS sequence"/>
</dbReference>
<protein>
    <submittedName>
        <fullName evidence="1">Uncharacterized protein</fullName>
    </submittedName>
</protein>
<evidence type="ECO:0000313" key="1">
    <source>
        <dbReference type="EMBL" id="MDC8012386.1"/>
    </source>
</evidence>
<reference evidence="1" key="1">
    <citation type="submission" date="2023-02" db="EMBL/GenBank/DDBJ databases">
        <title>Tahibacter soli sp. nov. isolated from soil.</title>
        <authorList>
            <person name="Baek J.H."/>
            <person name="Lee J.K."/>
            <person name="Choi D.G."/>
            <person name="Jeon C.O."/>
        </authorList>
    </citation>
    <scope>NUCLEOTIDE SEQUENCE</scope>
    <source>
        <strain evidence="1">BL</strain>
    </source>
</reference>
<evidence type="ECO:0000313" key="2">
    <source>
        <dbReference type="Proteomes" id="UP001139971"/>
    </source>
</evidence>
<dbReference type="EMBL" id="JAOVZO020000008">
    <property type="protein sequence ID" value="MDC8012386.1"/>
    <property type="molecule type" value="Genomic_DNA"/>
</dbReference>